<evidence type="ECO:0000259" key="6">
    <source>
        <dbReference type="PROSITE" id="PS50089"/>
    </source>
</evidence>
<evidence type="ECO:0000256" key="3">
    <source>
        <dbReference type="ARBA" id="ARBA00022833"/>
    </source>
</evidence>
<dbReference type="STRING" id="47427.A0A2H3E7Z1"/>
<dbReference type="Gene3D" id="3.30.40.10">
    <property type="entry name" value="Zinc/RING finger domain, C3HC4 (zinc finger)"/>
    <property type="match status" value="1"/>
</dbReference>
<dbReference type="PROSITE" id="PS00518">
    <property type="entry name" value="ZF_RING_1"/>
    <property type="match status" value="1"/>
</dbReference>
<evidence type="ECO:0000256" key="5">
    <source>
        <dbReference type="SAM" id="Coils"/>
    </source>
</evidence>
<evidence type="ECO:0000313" key="7">
    <source>
        <dbReference type="EMBL" id="PBK99832.1"/>
    </source>
</evidence>
<keyword evidence="8" id="KW-1185">Reference proteome</keyword>
<feature type="non-terminal residue" evidence="7">
    <location>
        <position position="1"/>
    </location>
</feature>
<dbReference type="EMBL" id="KZ293647">
    <property type="protein sequence ID" value="PBK99832.1"/>
    <property type="molecule type" value="Genomic_DNA"/>
</dbReference>
<evidence type="ECO:0000256" key="2">
    <source>
        <dbReference type="ARBA" id="ARBA00022771"/>
    </source>
</evidence>
<feature type="domain" description="RING-type" evidence="6">
    <location>
        <begin position="5"/>
        <end position="49"/>
    </location>
</feature>
<reference evidence="8" key="1">
    <citation type="journal article" date="2017" name="Nat. Ecol. Evol.">
        <title>Genome expansion and lineage-specific genetic innovations in the forest pathogenic fungi Armillaria.</title>
        <authorList>
            <person name="Sipos G."/>
            <person name="Prasanna A.N."/>
            <person name="Walter M.C."/>
            <person name="O'Connor E."/>
            <person name="Balint B."/>
            <person name="Krizsan K."/>
            <person name="Kiss B."/>
            <person name="Hess J."/>
            <person name="Varga T."/>
            <person name="Slot J."/>
            <person name="Riley R."/>
            <person name="Boka B."/>
            <person name="Rigling D."/>
            <person name="Barry K."/>
            <person name="Lee J."/>
            <person name="Mihaltcheva S."/>
            <person name="LaButti K."/>
            <person name="Lipzen A."/>
            <person name="Waldron R."/>
            <person name="Moloney N.M."/>
            <person name="Sperisen C."/>
            <person name="Kredics L."/>
            <person name="Vagvoelgyi C."/>
            <person name="Patrignani A."/>
            <person name="Fitzpatrick D."/>
            <person name="Nagy I."/>
            <person name="Doyle S."/>
            <person name="Anderson J.B."/>
            <person name="Grigoriev I.V."/>
            <person name="Gueldener U."/>
            <person name="Muensterkoetter M."/>
            <person name="Nagy L.G."/>
        </authorList>
    </citation>
    <scope>NUCLEOTIDE SEQUENCE [LARGE SCALE GENOMIC DNA]</scope>
    <source>
        <strain evidence="8">Ar21-2</strain>
    </source>
</reference>
<gene>
    <name evidence="7" type="ORF">ARMGADRAFT_1059851</name>
</gene>
<keyword evidence="5" id="KW-0175">Coiled coil</keyword>
<name>A0A2H3E7Z1_ARMGA</name>
<proteinExistence type="predicted"/>
<dbReference type="InterPro" id="IPR001841">
    <property type="entry name" value="Znf_RING"/>
</dbReference>
<dbReference type="InterPro" id="IPR017907">
    <property type="entry name" value="Znf_RING_CS"/>
</dbReference>
<dbReference type="OrthoDB" id="6270329at2759"/>
<dbReference type="SMART" id="SM00184">
    <property type="entry name" value="RING"/>
    <property type="match status" value="1"/>
</dbReference>
<protein>
    <recommendedName>
        <fullName evidence="6">RING-type domain-containing protein</fullName>
    </recommendedName>
</protein>
<feature type="coiled-coil region" evidence="5">
    <location>
        <begin position="88"/>
        <end position="129"/>
    </location>
</feature>
<keyword evidence="3" id="KW-0862">Zinc</keyword>
<keyword evidence="1" id="KW-0479">Metal-binding</keyword>
<dbReference type="GO" id="GO:0008270">
    <property type="term" value="F:zinc ion binding"/>
    <property type="evidence" value="ECO:0007669"/>
    <property type="project" value="UniProtKB-KW"/>
</dbReference>
<dbReference type="OMA" id="ICLCDYT"/>
<evidence type="ECO:0000256" key="1">
    <source>
        <dbReference type="ARBA" id="ARBA00022723"/>
    </source>
</evidence>
<organism evidence="7 8">
    <name type="scientific">Armillaria gallica</name>
    <name type="common">Bulbous honey fungus</name>
    <name type="synonym">Armillaria bulbosa</name>
    <dbReference type="NCBI Taxonomy" id="47427"/>
    <lineage>
        <taxon>Eukaryota</taxon>
        <taxon>Fungi</taxon>
        <taxon>Dikarya</taxon>
        <taxon>Basidiomycota</taxon>
        <taxon>Agaricomycotina</taxon>
        <taxon>Agaricomycetes</taxon>
        <taxon>Agaricomycetidae</taxon>
        <taxon>Agaricales</taxon>
        <taxon>Marasmiineae</taxon>
        <taxon>Physalacriaceae</taxon>
        <taxon>Armillaria</taxon>
    </lineage>
</organism>
<sequence length="202" mass="22342">MSTQCAICLCDYTEPVSIPCGHVYCLKCMSDHILSTSPDGIAASCPTCRTTFCIVLPELKSLPTQFHRYINPSIRRVFVEPEAFKQRLDALATRNAALERENRALVAAVAKEKKDLQEARKQLNVTGKKTARVCDSNRSIMPPSKRPRLDADSSSLISIPGTARHRLLALNSADLEVFARAHSTKRSGWNPFAGSKTTSRPR</sequence>
<dbReference type="AlphaFoldDB" id="A0A2H3E7Z1"/>
<evidence type="ECO:0000256" key="4">
    <source>
        <dbReference type="PROSITE-ProRule" id="PRU00175"/>
    </source>
</evidence>
<dbReference type="Proteomes" id="UP000217790">
    <property type="component" value="Unassembled WGS sequence"/>
</dbReference>
<dbReference type="InterPro" id="IPR013083">
    <property type="entry name" value="Znf_RING/FYVE/PHD"/>
</dbReference>
<dbReference type="PROSITE" id="PS50089">
    <property type="entry name" value="ZF_RING_2"/>
    <property type="match status" value="1"/>
</dbReference>
<dbReference type="SUPFAM" id="SSF57850">
    <property type="entry name" value="RING/U-box"/>
    <property type="match status" value="1"/>
</dbReference>
<dbReference type="Pfam" id="PF13639">
    <property type="entry name" value="zf-RING_2"/>
    <property type="match status" value="1"/>
</dbReference>
<evidence type="ECO:0000313" key="8">
    <source>
        <dbReference type="Proteomes" id="UP000217790"/>
    </source>
</evidence>
<accession>A0A2H3E7Z1</accession>
<dbReference type="InParanoid" id="A0A2H3E7Z1"/>
<keyword evidence="2 4" id="KW-0863">Zinc-finger</keyword>